<sequence length="557" mass="62186">MYHQKKTDPNTATRMPWVIDPRTSRGIGYWDFIASLALIFTAFVTPFECDFQSCNALECSGGTICKGAFESYIISIYFATVTIVSVGYGDSLQGEVAMNVSAHRLDCVWYVHEQHPVLKIELASKLRLLMLPQGSAIPQAIPFGLYTAIFTLLIELFVPASVLSNLMQHPYPFQPFAYISAFALVFRTQVAYNRFWECATALTLMSGKWGDAFTEAITFDELINTNKREYGEAGAKWLEVRRRYQMLMARRYSLCHALALQYVRRDDSLSNLVEAPEAGRKPSVPMGPGAFGGMNQPSSRADPKWQQLEVLGGLTESEIQTLENSADRVGFIFAQIMHISAQRRCDGGLGSDPPVLSRYWQVLGDGSIGMRQARKIEDIPFPWPYTQAVTAMTYLFIVVFPLVLAHFANCGADKTCIAPNYWVGPFLGFITSTSYVTLDIVSRALEDPCVHPPNDLPGNAMQCAFNNRLLTTLDAVRRPADAVVYKSDEEEDVDKYWGECAELEAADVRRATNRFLKQWRSHESLSDLNVREIRAPSYRGKGMVATPGVVKLSSGGK</sequence>
<evidence type="ECO:0000256" key="7">
    <source>
        <dbReference type="SAM" id="MobiDB-lite"/>
    </source>
</evidence>
<feature type="transmembrane region" description="Helical" evidence="8">
    <location>
        <begin position="136"/>
        <end position="158"/>
    </location>
</feature>
<dbReference type="Pfam" id="PF25539">
    <property type="entry name" value="Bestrophin_2"/>
    <property type="match status" value="1"/>
</dbReference>
<evidence type="ECO:0000256" key="3">
    <source>
        <dbReference type="ARBA" id="ARBA00022692"/>
    </source>
</evidence>
<feature type="transmembrane region" description="Helical" evidence="8">
    <location>
        <begin position="388"/>
        <end position="408"/>
    </location>
</feature>
<dbReference type="OrthoDB" id="1368at2759"/>
<evidence type="ECO:0000313" key="9">
    <source>
        <dbReference type="EMBL" id="KOO21162.1"/>
    </source>
</evidence>
<dbReference type="InterPro" id="IPR044669">
    <property type="entry name" value="YneE/VCCN1/2-like"/>
</dbReference>
<accession>A0A0M0J4B9</accession>
<name>A0A0M0J4B9_9EUKA</name>
<dbReference type="SUPFAM" id="SSF81324">
    <property type="entry name" value="Voltage-gated potassium channels"/>
    <property type="match status" value="1"/>
</dbReference>
<dbReference type="PANTHER" id="PTHR33281:SF20">
    <property type="match status" value="1"/>
</dbReference>
<evidence type="ECO:0000256" key="2">
    <source>
        <dbReference type="ARBA" id="ARBA00022448"/>
    </source>
</evidence>
<evidence type="ECO:0000256" key="1">
    <source>
        <dbReference type="ARBA" id="ARBA00004141"/>
    </source>
</evidence>
<feature type="region of interest" description="Disordered" evidence="7">
    <location>
        <begin position="275"/>
        <end position="300"/>
    </location>
</feature>
<keyword evidence="6 8" id="KW-0472">Membrane</keyword>
<dbReference type="EMBL" id="JWZX01003385">
    <property type="protein sequence ID" value="KOO21162.1"/>
    <property type="molecule type" value="Genomic_DNA"/>
</dbReference>
<reference evidence="10" key="1">
    <citation type="journal article" date="2015" name="PLoS Genet.">
        <title>Genome Sequence and Transcriptome Analyses of Chrysochromulina tobin: Metabolic Tools for Enhanced Algal Fitness in the Prominent Order Prymnesiales (Haptophyceae).</title>
        <authorList>
            <person name="Hovde B.T."/>
            <person name="Deodato C.R."/>
            <person name="Hunsperger H.M."/>
            <person name="Ryken S.A."/>
            <person name="Yost W."/>
            <person name="Jha R.K."/>
            <person name="Patterson J."/>
            <person name="Monnat R.J. Jr."/>
            <person name="Barlow S.B."/>
            <person name="Starkenburg S.R."/>
            <person name="Cattolico R.A."/>
        </authorList>
    </citation>
    <scope>NUCLEOTIDE SEQUENCE</scope>
    <source>
        <strain evidence="10">CCMP291</strain>
    </source>
</reference>
<evidence type="ECO:0000256" key="8">
    <source>
        <dbReference type="SAM" id="Phobius"/>
    </source>
</evidence>
<evidence type="ECO:0000313" key="10">
    <source>
        <dbReference type="Proteomes" id="UP000037460"/>
    </source>
</evidence>
<keyword evidence="5" id="KW-0406">Ion transport</keyword>
<keyword evidence="3 8" id="KW-0812">Transmembrane</keyword>
<keyword evidence="10" id="KW-1185">Reference proteome</keyword>
<gene>
    <name evidence="9" type="ORF">Ctob_000099</name>
</gene>
<dbReference type="GO" id="GO:0005254">
    <property type="term" value="F:chloride channel activity"/>
    <property type="evidence" value="ECO:0007669"/>
    <property type="project" value="InterPro"/>
</dbReference>
<feature type="transmembrane region" description="Helical" evidence="8">
    <location>
        <begin position="27"/>
        <end position="47"/>
    </location>
</feature>
<proteinExistence type="predicted"/>
<dbReference type="GO" id="GO:0016020">
    <property type="term" value="C:membrane"/>
    <property type="evidence" value="ECO:0007669"/>
    <property type="project" value="UniProtKB-SubCell"/>
</dbReference>
<evidence type="ECO:0000256" key="4">
    <source>
        <dbReference type="ARBA" id="ARBA00022989"/>
    </source>
</evidence>
<protein>
    <submittedName>
        <fullName evidence="9">Uncharacterized protein</fullName>
    </submittedName>
</protein>
<comment type="caution">
    <text evidence="9">The sequence shown here is derived from an EMBL/GenBank/DDBJ whole genome shotgun (WGS) entry which is preliminary data.</text>
</comment>
<evidence type="ECO:0000256" key="6">
    <source>
        <dbReference type="ARBA" id="ARBA00023136"/>
    </source>
</evidence>
<dbReference type="PANTHER" id="PTHR33281">
    <property type="entry name" value="UPF0187 PROTEIN YNEE"/>
    <property type="match status" value="1"/>
</dbReference>
<feature type="transmembrane region" description="Helical" evidence="8">
    <location>
        <begin position="68"/>
        <end position="88"/>
    </location>
</feature>
<comment type="subcellular location">
    <subcellularLocation>
        <location evidence="1">Membrane</location>
        <topology evidence="1">Multi-pass membrane protein</topology>
    </subcellularLocation>
</comment>
<organism evidence="9 10">
    <name type="scientific">Chrysochromulina tobinii</name>
    <dbReference type="NCBI Taxonomy" id="1460289"/>
    <lineage>
        <taxon>Eukaryota</taxon>
        <taxon>Haptista</taxon>
        <taxon>Haptophyta</taxon>
        <taxon>Prymnesiophyceae</taxon>
        <taxon>Prymnesiales</taxon>
        <taxon>Chrysochromulinaceae</taxon>
        <taxon>Chrysochromulina</taxon>
    </lineage>
</organism>
<dbReference type="AlphaFoldDB" id="A0A0M0J4B9"/>
<keyword evidence="2" id="KW-0813">Transport</keyword>
<evidence type="ECO:0000256" key="5">
    <source>
        <dbReference type="ARBA" id="ARBA00023065"/>
    </source>
</evidence>
<keyword evidence="4 8" id="KW-1133">Transmembrane helix</keyword>
<dbReference type="Proteomes" id="UP000037460">
    <property type="component" value="Unassembled WGS sequence"/>
</dbReference>